<comment type="caution">
    <text evidence="2">The sequence shown here is derived from an EMBL/GenBank/DDBJ whole genome shotgun (WGS) entry which is preliminary data.</text>
</comment>
<dbReference type="InterPro" id="IPR010730">
    <property type="entry name" value="HET"/>
</dbReference>
<dbReference type="Pfam" id="PF06985">
    <property type="entry name" value="HET"/>
    <property type="match status" value="1"/>
</dbReference>
<proteinExistence type="predicted"/>
<dbReference type="Proteomes" id="UP001302812">
    <property type="component" value="Unassembled WGS sequence"/>
</dbReference>
<dbReference type="GeneID" id="89934589"/>
<dbReference type="EMBL" id="MU853359">
    <property type="protein sequence ID" value="KAK4108984.1"/>
    <property type="molecule type" value="Genomic_DNA"/>
</dbReference>
<keyword evidence="3" id="KW-1185">Reference proteome</keyword>
<reference evidence="2" key="2">
    <citation type="submission" date="2023-05" db="EMBL/GenBank/DDBJ databases">
        <authorList>
            <consortium name="Lawrence Berkeley National Laboratory"/>
            <person name="Steindorff A."/>
            <person name="Hensen N."/>
            <person name="Bonometti L."/>
            <person name="Westerberg I."/>
            <person name="Brannstrom I.O."/>
            <person name="Guillou S."/>
            <person name="Cros-Aarteil S."/>
            <person name="Calhoun S."/>
            <person name="Haridas S."/>
            <person name="Kuo A."/>
            <person name="Mondo S."/>
            <person name="Pangilinan J."/>
            <person name="Riley R."/>
            <person name="Labutti K."/>
            <person name="Andreopoulos B."/>
            <person name="Lipzen A."/>
            <person name="Chen C."/>
            <person name="Yanf M."/>
            <person name="Daum C."/>
            <person name="Ng V."/>
            <person name="Clum A."/>
            <person name="Ohm R."/>
            <person name="Martin F."/>
            <person name="Silar P."/>
            <person name="Natvig D."/>
            <person name="Lalanne C."/>
            <person name="Gautier V."/>
            <person name="Ament-Velasquez S.L."/>
            <person name="Kruys A."/>
            <person name="Hutchinson M.I."/>
            <person name="Powell A.J."/>
            <person name="Barry K."/>
            <person name="Miller A.N."/>
            <person name="Grigoriev I.V."/>
            <person name="Debuchy R."/>
            <person name="Gladieux P."/>
            <person name="Thoren M.H."/>
            <person name="Johannesson H."/>
        </authorList>
    </citation>
    <scope>NUCLEOTIDE SEQUENCE</scope>
    <source>
        <strain evidence="2">CBS 508.74</strain>
    </source>
</reference>
<dbReference type="AlphaFoldDB" id="A0AAN6QF22"/>
<evidence type="ECO:0000313" key="3">
    <source>
        <dbReference type="Proteomes" id="UP001302812"/>
    </source>
</evidence>
<protein>
    <submittedName>
        <fullName evidence="2">HET-domain-containing protein</fullName>
    </submittedName>
</protein>
<dbReference type="RefSeq" id="XP_064666554.1">
    <property type="nucleotide sequence ID" value="XM_064810464.1"/>
</dbReference>
<dbReference type="PANTHER" id="PTHR24148">
    <property type="entry name" value="ANKYRIN REPEAT DOMAIN-CONTAINING PROTEIN 39 HOMOLOG-RELATED"/>
    <property type="match status" value="1"/>
</dbReference>
<evidence type="ECO:0000313" key="2">
    <source>
        <dbReference type="EMBL" id="KAK4108984.1"/>
    </source>
</evidence>
<sequence>YEAISYVWGDETFPQPILVNGRFLAIRRNLHNALYHLRHPRESGRRRTLWVDALCINQSDMHERNHQISLMRNIFSNARQVIAWLGE</sequence>
<organism evidence="2 3">
    <name type="scientific">Canariomyces notabilis</name>
    <dbReference type="NCBI Taxonomy" id="2074819"/>
    <lineage>
        <taxon>Eukaryota</taxon>
        <taxon>Fungi</taxon>
        <taxon>Dikarya</taxon>
        <taxon>Ascomycota</taxon>
        <taxon>Pezizomycotina</taxon>
        <taxon>Sordariomycetes</taxon>
        <taxon>Sordariomycetidae</taxon>
        <taxon>Sordariales</taxon>
        <taxon>Chaetomiaceae</taxon>
        <taxon>Canariomyces</taxon>
    </lineage>
</organism>
<feature type="non-terminal residue" evidence="2">
    <location>
        <position position="1"/>
    </location>
</feature>
<evidence type="ECO:0000259" key="1">
    <source>
        <dbReference type="Pfam" id="PF06985"/>
    </source>
</evidence>
<reference evidence="2" key="1">
    <citation type="journal article" date="2023" name="Mol. Phylogenet. Evol.">
        <title>Genome-scale phylogeny and comparative genomics of the fungal order Sordariales.</title>
        <authorList>
            <person name="Hensen N."/>
            <person name="Bonometti L."/>
            <person name="Westerberg I."/>
            <person name="Brannstrom I.O."/>
            <person name="Guillou S."/>
            <person name="Cros-Aarteil S."/>
            <person name="Calhoun S."/>
            <person name="Haridas S."/>
            <person name="Kuo A."/>
            <person name="Mondo S."/>
            <person name="Pangilinan J."/>
            <person name="Riley R."/>
            <person name="LaButti K."/>
            <person name="Andreopoulos B."/>
            <person name="Lipzen A."/>
            <person name="Chen C."/>
            <person name="Yan M."/>
            <person name="Daum C."/>
            <person name="Ng V."/>
            <person name="Clum A."/>
            <person name="Steindorff A."/>
            <person name="Ohm R.A."/>
            <person name="Martin F."/>
            <person name="Silar P."/>
            <person name="Natvig D.O."/>
            <person name="Lalanne C."/>
            <person name="Gautier V."/>
            <person name="Ament-Velasquez S.L."/>
            <person name="Kruys A."/>
            <person name="Hutchinson M.I."/>
            <person name="Powell A.J."/>
            <person name="Barry K."/>
            <person name="Miller A.N."/>
            <person name="Grigoriev I.V."/>
            <person name="Debuchy R."/>
            <person name="Gladieux P."/>
            <person name="Hiltunen Thoren M."/>
            <person name="Johannesson H."/>
        </authorList>
    </citation>
    <scope>NUCLEOTIDE SEQUENCE</scope>
    <source>
        <strain evidence="2">CBS 508.74</strain>
    </source>
</reference>
<feature type="non-terminal residue" evidence="2">
    <location>
        <position position="87"/>
    </location>
</feature>
<dbReference type="InterPro" id="IPR052895">
    <property type="entry name" value="HetReg/Transcr_Mod"/>
</dbReference>
<name>A0AAN6QF22_9PEZI</name>
<feature type="domain" description="Heterokaryon incompatibility" evidence="1">
    <location>
        <begin position="1"/>
        <end position="87"/>
    </location>
</feature>
<gene>
    <name evidence="2" type="ORF">N656DRAFT_674032</name>
</gene>
<accession>A0AAN6QF22</accession>
<dbReference type="PANTHER" id="PTHR24148:SF64">
    <property type="entry name" value="HETEROKARYON INCOMPATIBILITY DOMAIN-CONTAINING PROTEIN"/>
    <property type="match status" value="1"/>
</dbReference>